<accession>H2RIQ0</accession>
<keyword evidence="2" id="KW-0732">Signal</keyword>
<proteinExistence type="predicted"/>
<keyword evidence="1" id="KW-1015">Disulfide bond</keyword>
<evidence type="ECO:0000313" key="5">
    <source>
        <dbReference type="Proteomes" id="UP000005226"/>
    </source>
</evidence>
<dbReference type="SUPFAM" id="SSF50494">
    <property type="entry name" value="Trypsin-like serine proteases"/>
    <property type="match status" value="1"/>
</dbReference>
<dbReference type="GO" id="GO:0006508">
    <property type="term" value="P:proteolysis"/>
    <property type="evidence" value="ECO:0007669"/>
    <property type="project" value="InterPro"/>
</dbReference>
<evidence type="ECO:0000313" key="4">
    <source>
        <dbReference type="Ensembl" id="ENSTRUP00000000013.3"/>
    </source>
</evidence>
<dbReference type="KEGG" id="tru:105418898"/>
<feature type="signal peptide" evidence="2">
    <location>
        <begin position="1"/>
        <end position="34"/>
    </location>
</feature>
<organism evidence="4 5">
    <name type="scientific">Takifugu rubripes</name>
    <name type="common">Japanese pufferfish</name>
    <name type="synonym">Fugu rubripes</name>
    <dbReference type="NCBI Taxonomy" id="31033"/>
    <lineage>
        <taxon>Eukaryota</taxon>
        <taxon>Metazoa</taxon>
        <taxon>Chordata</taxon>
        <taxon>Craniata</taxon>
        <taxon>Vertebrata</taxon>
        <taxon>Euteleostomi</taxon>
        <taxon>Actinopterygii</taxon>
        <taxon>Neopterygii</taxon>
        <taxon>Teleostei</taxon>
        <taxon>Neoteleostei</taxon>
        <taxon>Acanthomorphata</taxon>
        <taxon>Eupercaria</taxon>
        <taxon>Tetraodontiformes</taxon>
        <taxon>Tetradontoidea</taxon>
        <taxon>Tetraodontidae</taxon>
        <taxon>Takifugu</taxon>
    </lineage>
</organism>
<sequence length="242" mass="27169">MTQKLSQCPCCSVKMNILRCFMLWFGVMLGTVASKELKICDSTERLYHVVITDSQGTIMCAGSLISDSWILTEAYCYLWGMKIILGGHPGPGRTIIINNPPVIRKNNAGMSDLMLLKLPSPTKIEPVKLPTCPLPADADFVKIAGYGLKTTELGKTDSRESHKLQCVKLKLDDCKKVERKHYFFFHDTQKRMDIPLTDVGGAVIHNDMIYGVMSYENEPHLYPQLPYLEVCPILNWINAVTA</sequence>
<reference evidence="4" key="2">
    <citation type="submission" date="2025-08" db="UniProtKB">
        <authorList>
            <consortium name="Ensembl"/>
        </authorList>
    </citation>
    <scope>IDENTIFICATION</scope>
</reference>
<dbReference type="STRING" id="31033.ENSTRUP00000000013"/>
<dbReference type="Gene3D" id="2.40.10.10">
    <property type="entry name" value="Trypsin-like serine proteases"/>
    <property type="match status" value="2"/>
</dbReference>
<dbReference type="Pfam" id="PF00089">
    <property type="entry name" value="Trypsin"/>
    <property type="match status" value="1"/>
</dbReference>
<evidence type="ECO:0000256" key="1">
    <source>
        <dbReference type="ARBA" id="ARBA00023157"/>
    </source>
</evidence>
<dbReference type="GeneID" id="105418898"/>
<dbReference type="AlphaFoldDB" id="H2RIQ0"/>
<dbReference type="GeneTree" id="ENSGT00390000009571"/>
<dbReference type="PRINTS" id="PR00722">
    <property type="entry name" value="CHYMOTRYPSIN"/>
</dbReference>
<dbReference type="SMART" id="SM00020">
    <property type="entry name" value="Tryp_SPc"/>
    <property type="match status" value="1"/>
</dbReference>
<dbReference type="PROSITE" id="PS50240">
    <property type="entry name" value="TRYPSIN_DOM"/>
    <property type="match status" value="1"/>
</dbReference>
<dbReference type="Proteomes" id="UP000005226">
    <property type="component" value="Chromosome 17"/>
</dbReference>
<dbReference type="OMA" id="HNDMIYG"/>
<dbReference type="InterPro" id="IPR001254">
    <property type="entry name" value="Trypsin_dom"/>
</dbReference>
<dbReference type="InParanoid" id="H2RIQ0"/>
<gene>
    <name evidence="4" type="primary">LOC105418898</name>
</gene>
<feature type="domain" description="Peptidase S1" evidence="3">
    <location>
        <begin position="27"/>
        <end position="242"/>
    </location>
</feature>
<dbReference type="InterPro" id="IPR001314">
    <property type="entry name" value="Peptidase_S1A"/>
</dbReference>
<dbReference type="HOGENOM" id="CLU_1217145_0_0_1"/>
<protein>
    <submittedName>
        <fullName evidence="4">Trypsin-1-like</fullName>
    </submittedName>
</protein>
<dbReference type="PANTHER" id="PTHR24271:SF50">
    <property type="match status" value="1"/>
</dbReference>
<dbReference type="InterPro" id="IPR009003">
    <property type="entry name" value="Peptidase_S1_PA"/>
</dbReference>
<keyword evidence="5" id="KW-1185">Reference proteome</keyword>
<dbReference type="RefSeq" id="XP_011618319.2">
    <property type="nucleotide sequence ID" value="XM_011620017.2"/>
</dbReference>
<dbReference type="PANTHER" id="PTHR24271">
    <property type="entry name" value="KALLIKREIN-RELATED"/>
    <property type="match status" value="1"/>
</dbReference>
<evidence type="ECO:0000256" key="2">
    <source>
        <dbReference type="SAM" id="SignalP"/>
    </source>
</evidence>
<name>H2RIQ0_TAKRU</name>
<reference evidence="4 5" key="1">
    <citation type="journal article" date="2011" name="Genome Biol. Evol.">
        <title>Integration of the genetic map and genome assembly of fugu facilitates insights into distinct features of genome evolution in teleosts and mammals.</title>
        <authorList>
            <person name="Kai W."/>
            <person name="Kikuchi K."/>
            <person name="Tohari S."/>
            <person name="Chew A.K."/>
            <person name="Tay A."/>
            <person name="Fujiwara A."/>
            <person name="Hosoya S."/>
            <person name="Suetake H."/>
            <person name="Naruse K."/>
            <person name="Brenner S."/>
            <person name="Suzuki Y."/>
            <person name="Venkatesh B."/>
        </authorList>
    </citation>
    <scope>NUCLEOTIDE SEQUENCE [LARGE SCALE GENOMIC DNA]</scope>
</reference>
<dbReference type="InterPro" id="IPR043504">
    <property type="entry name" value="Peptidase_S1_PA_chymotrypsin"/>
</dbReference>
<dbReference type="Ensembl" id="ENSTRUT00000000013.3">
    <property type="protein sequence ID" value="ENSTRUP00000000013.3"/>
    <property type="gene ID" value="ENSTRUG00000000010.3"/>
</dbReference>
<dbReference type="OrthoDB" id="5565075at2759"/>
<feature type="chain" id="PRO_5025355001" evidence="2">
    <location>
        <begin position="35"/>
        <end position="242"/>
    </location>
</feature>
<evidence type="ECO:0000259" key="3">
    <source>
        <dbReference type="PROSITE" id="PS50240"/>
    </source>
</evidence>
<reference evidence="4" key="3">
    <citation type="submission" date="2025-09" db="UniProtKB">
        <authorList>
            <consortium name="Ensembl"/>
        </authorList>
    </citation>
    <scope>IDENTIFICATION</scope>
</reference>
<dbReference type="GO" id="GO:0004252">
    <property type="term" value="F:serine-type endopeptidase activity"/>
    <property type="evidence" value="ECO:0007669"/>
    <property type="project" value="InterPro"/>
</dbReference>